<evidence type="ECO:0000313" key="1">
    <source>
        <dbReference type="EMBL" id="KAF0746823.1"/>
    </source>
</evidence>
<gene>
    <name evidence="1" type="ORF">AaE_007979</name>
</gene>
<comment type="caution">
    <text evidence="1">The sequence shown here is derived from an EMBL/GenBank/DDBJ whole genome shotgun (WGS) entry which is preliminary data.</text>
</comment>
<dbReference type="EMBL" id="VJMI01013806">
    <property type="protein sequence ID" value="KAF0746823.1"/>
    <property type="molecule type" value="Genomic_DNA"/>
</dbReference>
<dbReference type="AlphaFoldDB" id="A0A6A5A148"/>
<reference evidence="1 2" key="1">
    <citation type="submission" date="2019-06" db="EMBL/GenBank/DDBJ databases">
        <title>Genomics analysis of Aphanomyces spp. identifies a new class of oomycete effector associated with host adaptation.</title>
        <authorList>
            <person name="Gaulin E."/>
        </authorList>
    </citation>
    <scope>NUCLEOTIDE SEQUENCE [LARGE SCALE GENOMIC DNA]</scope>
    <source>
        <strain evidence="1 2">E</strain>
    </source>
</reference>
<organism evidence="1 2">
    <name type="scientific">Aphanomyces astaci</name>
    <name type="common">Crayfish plague agent</name>
    <dbReference type="NCBI Taxonomy" id="112090"/>
    <lineage>
        <taxon>Eukaryota</taxon>
        <taxon>Sar</taxon>
        <taxon>Stramenopiles</taxon>
        <taxon>Oomycota</taxon>
        <taxon>Saprolegniomycetes</taxon>
        <taxon>Saprolegniales</taxon>
        <taxon>Verrucalvaceae</taxon>
        <taxon>Aphanomyces</taxon>
    </lineage>
</organism>
<evidence type="ECO:0000313" key="2">
    <source>
        <dbReference type="Proteomes" id="UP000469452"/>
    </source>
</evidence>
<dbReference type="VEuPathDB" id="FungiDB:H257_03367"/>
<protein>
    <submittedName>
        <fullName evidence="1">Uncharacterized protein</fullName>
    </submittedName>
</protein>
<name>A0A6A5A148_APHAT</name>
<proteinExistence type="predicted"/>
<accession>A0A6A5A148</accession>
<sequence length="201" mass="22823">MYVVQPLSHAINHVQIRAEVREQVALLHAKIDAATRLHGDAQNTLNHLSADYAAATKDQQQTSAASAKMLQSFVRDFEARLGTWLRKLTDWYSTPKSSVEMLETRVASNHSLQSMNEVCPNPDLMRLKLSDKDTHVHENDQRHHEVAAQISAADLRVASLGRAQDVVADQLRQAQAKWNAQHNDHDHRIAQVRSSRLYYIY</sequence>
<dbReference type="Proteomes" id="UP000469452">
    <property type="component" value="Unassembled WGS sequence"/>
</dbReference>